<dbReference type="InterPro" id="IPR010982">
    <property type="entry name" value="Lambda_DNA-bd_dom_sf"/>
</dbReference>
<keyword evidence="4" id="KW-1185">Reference proteome</keyword>
<protein>
    <submittedName>
        <fullName evidence="3">Helix-turn-helix domain-containing protein</fullName>
    </submittedName>
</protein>
<dbReference type="InterPro" id="IPR001387">
    <property type="entry name" value="Cro/C1-type_HTH"/>
</dbReference>
<dbReference type="SUPFAM" id="SSF47413">
    <property type="entry name" value="lambda repressor-like DNA-binding domains"/>
    <property type="match status" value="1"/>
</dbReference>
<name>A0A558DRY3_9GAMM</name>
<dbReference type="Pfam" id="PF13239">
    <property type="entry name" value="2TM"/>
    <property type="match status" value="1"/>
</dbReference>
<sequence length="162" mass="18676">MSDQENWLKSKRLRRAWSQEQLAEISGLSVRTVQRIEQGGTASLDTLKAIACAFDTDVSLLQNSVTNTTPTVEVTSTAPVEQQPMSSLHKREERIEQFHRHLIIYLLVNLGLFIVDITTSSDSLWFYYPLFFWGIPLSLRGLHAYGFLKRRKSELVHLEQRK</sequence>
<dbReference type="AlphaFoldDB" id="A0A558DRY3"/>
<comment type="caution">
    <text evidence="3">The sequence shown here is derived from an EMBL/GenBank/DDBJ whole genome shotgun (WGS) entry which is preliminary data.</text>
</comment>
<keyword evidence="1" id="KW-0812">Transmembrane</keyword>
<dbReference type="EMBL" id="VMNH01000007">
    <property type="protein sequence ID" value="TVO75953.1"/>
    <property type="molecule type" value="Genomic_DNA"/>
</dbReference>
<feature type="domain" description="HTH cro/C1-type" evidence="2">
    <location>
        <begin position="8"/>
        <end position="61"/>
    </location>
</feature>
<dbReference type="GO" id="GO:0003677">
    <property type="term" value="F:DNA binding"/>
    <property type="evidence" value="ECO:0007669"/>
    <property type="project" value="InterPro"/>
</dbReference>
<dbReference type="Gene3D" id="1.10.260.40">
    <property type="entry name" value="lambda repressor-like DNA-binding domains"/>
    <property type="match status" value="1"/>
</dbReference>
<reference evidence="3 4" key="1">
    <citation type="submission" date="2019-07" db="EMBL/GenBank/DDBJ databases">
        <title>The pathways for chlorine oxyanion respiration interact through the shared metabolite chlorate.</title>
        <authorList>
            <person name="Barnum T.P."/>
            <person name="Cheng Y."/>
            <person name="Hill K.A."/>
            <person name="Lucas L.N."/>
            <person name="Carlson H.K."/>
            <person name="Coates J.D."/>
        </authorList>
    </citation>
    <scope>NUCLEOTIDE SEQUENCE [LARGE SCALE GENOMIC DNA]</scope>
    <source>
        <strain evidence="3 4">BK-1</strain>
    </source>
</reference>
<dbReference type="PROSITE" id="PS50943">
    <property type="entry name" value="HTH_CROC1"/>
    <property type="match status" value="1"/>
</dbReference>
<accession>A0A558DRY3</accession>
<dbReference type="RefSeq" id="WP_144358533.1">
    <property type="nucleotide sequence ID" value="NZ_VMNH01000007.1"/>
</dbReference>
<dbReference type="InterPro" id="IPR025698">
    <property type="entry name" value="2TM_dom"/>
</dbReference>
<feature type="transmembrane region" description="Helical" evidence="1">
    <location>
        <begin position="102"/>
        <end position="119"/>
    </location>
</feature>
<evidence type="ECO:0000313" key="4">
    <source>
        <dbReference type="Proteomes" id="UP000316649"/>
    </source>
</evidence>
<feature type="transmembrane region" description="Helical" evidence="1">
    <location>
        <begin position="125"/>
        <end position="148"/>
    </location>
</feature>
<proteinExistence type="predicted"/>
<dbReference type="Pfam" id="PF01381">
    <property type="entry name" value="HTH_3"/>
    <property type="match status" value="1"/>
</dbReference>
<dbReference type="SMART" id="SM00530">
    <property type="entry name" value="HTH_XRE"/>
    <property type="match status" value="1"/>
</dbReference>
<dbReference type="OrthoDB" id="21915at2"/>
<keyword evidence="1" id="KW-0472">Membrane</keyword>
<dbReference type="Proteomes" id="UP000316649">
    <property type="component" value="Unassembled WGS sequence"/>
</dbReference>
<evidence type="ECO:0000313" key="3">
    <source>
        <dbReference type="EMBL" id="TVO75953.1"/>
    </source>
</evidence>
<evidence type="ECO:0000259" key="2">
    <source>
        <dbReference type="PROSITE" id="PS50943"/>
    </source>
</evidence>
<dbReference type="CDD" id="cd00093">
    <property type="entry name" value="HTH_XRE"/>
    <property type="match status" value="1"/>
</dbReference>
<evidence type="ECO:0000256" key="1">
    <source>
        <dbReference type="SAM" id="Phobius"/>
    </source>
</evidence>
<organism evidence="3 4">
    <name type="scientific">Sedimenticola selenatireducens</name>
    <dbReference type="NCBI Taxonomy" id="191960"/>
    <lineage>
        <taxon>Bacteria</taxon>
        <taxon>Pseudomonadati</taxon>
        <taxon>Pseudomonadota</taxon>
        <taxon>Gammaproteobacteria</taxon>
        <taxon>Chromatiales</taxon>
        <taxon>Sedimenticolaceae</taxon>
        <taxon>Sedimenticola</taxon>
    </lineage>
</organism>
<gene>
    <name evidence="3" type="ORF">FHP88_08105</name>
</gene>
<keyword evidence="1" id="KW-1133">Transmembrane helix</keyword>